<evidence type="ECO:0000313" key="1">
    <source>
        <dbReference type="EMBL" id="EDM05519.1"/>
    </source>
</evidence>
<reference evidence="1" key="1">
    <citation type="journal article" date="2005" name="Genome Res.">
        <title>Gene and alternative splicing annotation with AIR.</title>
        <authorList>
            <person name="Florea L."/>
            <person name="Di Francesco V."/>
            <person name="Miller J."/>
            <person name="Turner R."/>
            <person name="Yao A."/>
            <person name="Harris M."/>
            <person name="Walenz B."/>
            <person name="Mobarry C."/>
            <person name="Merkulov G.V."/>
            <person name="Charlab R."/>
            <person name="Dew I."/>
            <person name="Deng Z."/>
            <person name="Istrail S."/>
            <person name="Li P."/>
            <person name="Sutton G."/>
        </authorList>
    </citation>
    <scope>NUCLEOTIDE SEQUENCE</scope>
    <source>
        <strain evidence="1">BN</strain>
    </source>
</reference>
<gene>
    <name evidence="1" type="ORF">rCG_32468</name>
</gene>
<dbReference type="AlphaFoldDB" id="A6HHL4"/>
<sequence>MLSSPNFTFIVEICSVYAPAKCCLAKKVLNKTVRNA</sequence>
<dbReference type="Proteomes" id="UP000234681">
    <property type="component" value="Chromosome 10"/>
</dbReference>
<accession>A6HHL4</accession>
<feature type="non-terminal residue" evidence="1">
    <location>
        <position position="36"/>
    </location>
</feature>
<reference evidence="1 2" key="2">
    <citation type="submission" date="2005-07" db="EMBL/GenBank/DDBJ databases">
        <authorList>
            <person name="Mural R.J."/>
            <person name="Li P.W."/>
            <person name="Adams M.D."/>
            <person name="Amanatides P.G."/>
            <person name="Baden-Tillson H."/>
            <person name="Barnstead M."/>
            <person name="Chin S.H."/>
            <person name="Dew I."/>
            <person name="Evans C.A."/>
            <person name="Ferriera S."/>
            <person name="Flanigan M."/>
            <person name="Fosler C."/>
            <person name="Glodek A."/>
            <person name="Gu Z."/>
            <person name="Holt R.A."/>
            <person name="Jennings D."/>
            <person name="Kraft C.L."/>
            <person name="Lu F."/>
            <person name="Nguyen T."/>
            <person name="Nusskern D.R."/>
            <person name="Pfannkoch C.M."/>
            <person name="Sitter C."/>
            <person name="Sutton G.G."/>
            <person name="Venter J.C."/>
            <person name="Wang Z."/>
            <person name="Woodage T."/>
            <person name="Zheng X.H."/>
            <person name="Zhong F."/>
        </authorList>
    </citation>
    <scope>NUCLEOTIDE SEQUENCE [LARGE SCALE GENOMIC DNA]</scope>
    <source>
        <strain evidence="1">BN</strain>
        <strain evidence="2">BN, Sprague-Dawley</strain>
    </source>
</reference>
<organism evidence="1 2">
    <name type="scientific">Rattus norvegicus</name>
    <name type="common">Rat</name>
    <dbReference type="NCBI Taxonomy" id="10116"/>
    <lineage>
        <taxon>Eukaryota</taxon>
        <taxon>Metazoa</taxon>
        <taxon>Chordata</taxon>
        <taxon>Craniata</taxon>
        <taxon>Vertebrata</taxon>
        <taxon>Euteleostomi</taxon>
        <taxon>Mammalia</taxon>
        <taxon>Eutheria</taxon>
        <taxon>Euarchontoglires</taxon>
        <taxon>Glires</taxon>
        <taxon>Rodentia</taxon>
        <taxon>Myomorpha</taxon>
        <taxon>Muroidea</taxon>
        <taxon>Muridae</taxon>
        <taxon>Murinae</taxon>
        <taxon>Rattus</taxon>
    </lineage>
</organism>
<protein>
    <submittedName>
        <fullName evidence="1">RCG32468, isoform CRA_c</fullName>
    </submittedName>
</protein>
<dbReference type="EMBL" id="CH473948">
    <property type="protein sequence ID" value="EDM05519.1"/>
    <property type="molecule type" value="Genomic_DNA"/>
</dbReference>
<dbReference type="EMBL" id="CH473948">
    <property type="protein sequence ID" value="EDM05520.1"/>
    <property type="molecule type" value="Genomic_DNA"/>
</dbReference>
<proteinExistence type="predicted"/>
<name>A6HHL4_RAT</name>
<evidence type="ECO:0000313" key="2">
    <source>
        <dbReference type="Proteomes" id="UP000234681"/>
    </source>
</evidence>